<keyword evidence="1" id="KW-0472">Membrane</keyword>
<dbReference type="SUPFAM" id="SSF82714">
    <property type="entry name" value="Multidrug efflux transporter AcrB TolC docking domain, DN and DC subdomains"/>
    <property type="match status" value="2"/>
</dbReference>
<keyword evidence="1" id="KW-0812">Transmembrane</keyword>
<dbReference type="KEGG" id="ttk:TST_0247"/>
<proteinExistence type="predicted"/>
<feature type="transmembrane region" description="Helical" evidence="1">
    <location>
        <begin position="348"/>
        <end position="374"/>
    </location>
</feature>
<dbReference type="Gene3D" id="3.30.2090.10">
    <property type="entry name" value="Multidrug efflux transporter AcrB TolC docking domain, DN and DC subdomains"/>
    <property type="match status" value="2"/>
</dbReference>
<name>A0A0S3QRU8_THET7</name>
<dbReference type="PRINTS" id="PR00702">
    <property type="entry name" value="ACRIFLAVINRP"/>
</dbReference>
<accession>A0A0S3QRU8</accession>
<feature type="transmembrane region" description="Helical" evidence="1">
    <location>
        <begin position="924"/>
        <end position="942"/>
    </location>
</feature>
<dbReference type="STRING" id="1298851.TST_0247"/>
<dbReference type="AlphaFoldDB" id="A0A0S3QRU8"/>
<dbReference type="Proteomes" id="UP000063234">
    <property type="component" value="Chromosome"/>
</dbReference>
<dbReference type="RefSeq" id="WP_068548911.1">
    <property type="nucleotide sequence ID" value="NZ_AP013035.1"/>
</dbReference>
<feature type="transmembrane region" description="Helical" evidence="1">
    <location>
        <begin position="533"/>
        <end position="550"/>
    </location>
</feature>
<dbReference type="SUPFAM" id="SSF82693">
    <property type="entry name" value="Multidrug efflux transporter AcrB pore domain, PN1, PN2, PC1 and PC2 subdomains"/>
    <property type="match status" value="3"/>
</dbReference>
<organism evidence="2 3">
    <name type="scientific">Thermosulfidibacter takaii (strain DSM 17441 / JCM 13301 / NBRC 103674 / ABI70S6)</name>
    <dbReference type="NCBI Taxonomy" id="1298851"/>
    <lineage>
        <taxon>Bacteria</taxon>
        <taxon>Pseudomonadati</taxon>
        <taxon>Thermosulfidibacterota</taxon>
        <taxon>Thermosulfidibacteria</taxon>
        <taxon>Thermosulfidibacterales</taxon>
        <taxon>Thermosulfidibacteraceae</taxon>
    </lineage>
</organism>
<feature type="transmembrane region" description="Helical" evidence="1">
    <location>
        <begin position="386"/>
        <end position="409"/>
    </location>
</feature>
<sequence length="1032" mass="114295">MNFVENYVKRPHLITAFIFLVVALGAISFKLMPLNLFPDANCPVITVIVYQPGASAKDMEDKVARPIEKELGTIDLVRKVTSVSNDEIAAISVEFEYEKSLDAAATDVANTLQRIMWKLPKGILPPQIFKVSDATIPVVTLALTPKAGSGLDLAKVRQLAENEIKEDLLRIPNVADVEVFGGYTPEVYVVVDKVKLHRYNLSLPQIIRAVEAQNLNIPNGLIINSQNQYLLKVAGEKKVIEGLKGIVVGKGENGGLVHLKDVANIKILYKERQSLFHGNGKKAIGVNILRSPKGHVTTTLASLGKYLPKIEKKYPGIKFEIVDTQKNIIETSISNLVDSLRDAIMMTVLVILIYLANVRMSALTAISIPFVYFMTFAEMKLLNYELNIVTLTAVILAVGLLVDDAIVVIENIERHYRELGKPIHKAAIEGTQEIILADFAGTYTTVIVLVPIMFIGGYVQKILRPLSTVLALALLNSFVISVTVIPLFAPSFLRGKKEKNRFEKILELFDAYVIGSARKFYVGLLDVGLRHRLLFILVAFLLLMVSRKLMPLTGRDLMPPMDTGILKVHFETDTDTSLEETERILRKMEDIIAKQDGLIMFDAMVGSEPGVISFGKGRTPQMGLITAHFVDRFHRKESLWDIEDRLRKAFKQIPGIKYVDVYDFGATPLSSIAAPIDIMISGDDPKVLDKLAREVERRLLKVRGITSVSRTWTLDKNEVHFVVDMHKAAVYGLSPVEISSQMAAAVKGGVASVFRIPGEDGYTIRVRYASDQRDYVNKLKTLMIQSSLGPVPLRELGQIKVVKTQTTITHQNYRPTVDVYGYRSTMAITHLQRQIDRVLKDLKLPPGYTISKEGEVKKMKESFGRLVKALIFAIILLYFSLVPTFKSWIHPFTIMAAIPLAMIGAIWGLLIVGRHGCMPAFMGMILLAGIVVNNSILLIDFAEKALEKGASLREALEGAVKIRVRPILMTASATIVGMIPIAAQWAVGLERLSPLAVVAIGGLAVSTLLTLVYIPILYSIFHDVKAKFTKSA</sequence>
<dbReference type="Gene3D" id="3.30.70.1440">
    <property type="entry name" value="Multidrug efflux transporter AcrB pore domain"/>
    <property type="match status" value="1"/>
</dbReference>
<dbReference type="Gene3D" id="3.30.70.1320">
    <property type="entry name" value="Multidrug efflux transporter AcrB pore domain like"/>
    <property type="match status" value="1"/>
</dbReference>
<reference evidence="3" key="1">
    <citation type="journal article" date="2018" name="Science">
        <title>A primordial and reversible TCA cycle in a facultatively chemolithoautotrophic thermophile.</title>
        <authorList>
            <person name="Nunoura T."/>
            <person name="Chikaraishi Y."/>
            <person name="Izaki R."/>
            <person name="Suwa T."/>
            <person name="Sato T."/>
            <person name="Harada T."/>
            <person name="Mori K."/>
            <person name="Kato Y."/>
            <person name="Miyazaki M."/>
            <person name="Shimamura S."/>
            <person name="Yanagawa K."/>
            <person name="Shuto A."/>
            <person name="Ohkouchi N."/>
            <person name="Fujita N."/>
            <person name="Takaki Y."/>
            <person name="Atomi H."/>
            <person name="Takai K."/>
        </authorList>
    </citation>
    <scope>NUCLEOTIDE SEQUENCE [LARGE SCALE GENOMIC DNA]</scope>
    <source>
        <strain evidence="3">DSM 17441 / JCM 13301 / NBRC 103674 / ABI70S6</strain>
    </source>
</reference>
<evidence type="ECO:0000256" key="1">
    <source>
        <dbReference type="SAM" id="Phobius"/>
    </source>
</evidence>
<feature type="transmembrane region" description="Helical" evidence="1">
    <location>
        <begin position="888"/>
        <end position="912"/>
    </location>
</feature>
<feature type="transmembrane region" description="Helical" evidence="1">
    <location>
        <begin position="962"/>
        <end position="983"/>
    </location>
</feature>
<dbReference type="PANTHER" id="PTHR32063">
    <property type="match status" value="1"/>
</dbReference>
<feature type="transmembrane region" description="Helical" evidence="1">
    <location>
        <begin position="866"/>
        <end position="882"/>
    </location>
</feature>
<feature type="transmembrane region" description="Helical" evidence="1">
    <location>
        <begin position="12"/>
        <end position="29"/>
    </location>
</feature>
<feature type="transmembrane region" description="Helical" evidence="1">
    <location>
        <begin position="995"/>
        <end position="1021"/>
    </location>
</feature>
<dbReference type="Gene3D" id="1.20.1640.10">
    <property type="entry name" value="Multidrug efflux transporter AcrB transmembrane domain"/>
    <property type="match status" value="2"/>
</dbReference>
<dbReference type="SUPFAM" id="SSF82866">
    <property type="entry name" value="Multidrug efflux transporter AcrB transmembrane domain"/>
    <property type="match status" value="2"/>
</dbReference>
<dbReference type="EMBL" id="AP013035">
    <property type="protein sequence ID" value="BAT71056.1"/>
    <property type="molecule type" value="Genomic_DNA"/>
</dbReference>
<dbReference type="InterPro" id="IPR001036">
    <property type="entry name" value="Acrflvin-R"/>
</dbReference>
<dbReference type="GO" id="GO:0042910">
    <property type="term" value="F:xenobiotic transmembrane transporter activity"/>
    <property type="evidence" value="ECO:0007669"/>
    <property type="project" value="TreeGrafter"/>
</dbReference>
<protein>
    <submittedName>
        <fullName evidence="2">RND family efflux transporter</fullName>
    </submittedName>
</protein>
<dbReference type="PATRIC" id="fig|1298851.3.peg.253"/>
<dbReference type="GO" id="GO:0005886">
    <property type="term" value="C:plasma membrane"/>
    <property type="evidence" value="ECO:0007669"/>
    <property type="project" value="TreeGrafter"/>
</dbReference>
<evidence type="ECO:0000313" key="2">
    <source>
        <dbReference type="EMBL" id="BAT71056.1"/>
    </source>
</evidence>
<feature type="transmembrane region" description="Helical" evidence="1">
    <location>
        <begin position="470"/>
        <end position="493"/>
    </location>
</feature>
<dbReference type="Pfam" id="PF00873">
    <property type="entry name" value="ACR_tran"/>
    <property type="match status" value="1"/>
</dbReference>
<evidence type="ECO:0000313" key="3">
    <source>
        <dbReference type="Proteomes" id="UP000063234"/>
    </source>
</evidence>
<dbReference type="PANTHER" id="PTHR32063:SF0">
    <property type="entry name" value="SWARMING MOTILITY PROTEIN SWRC"/>
    <property type="match status" value="1"/>
</dbReference>
<keyword evidence="1" id="KW-1133">Transmembrane helix</keyword>
<feature type="transmembrane region" description="Helical" evidence="1">
    <location>
        <begin position="434"/>
        <end position="458"/>
    </location>
</feature>
<gene>
    <name evidence="2" type="ORF">TST_0247</name>
</gene>
<dbReference type="InterPro" id="IPR027463">
    <property type="entry name" value="AcrB_DN_DC_subdom"/>
</dbReference>
<dbReference type="OrthoDB" id="9757876at2"/>
<keyword evidence="3" id="KW-1185">Reference proteome</keyword>
<dbReference type="Gene3D" id="3.30.70.1430">
    <property type="entry name" value="Multidrug efflux transporter AcrB pore domain"/>
    <property type="match status" value="2"/>
</dbReference>